<dbReference type="AlphaFoldDB" id="A0A162R7E8"/>
<proteinExistence type="predicted"/>
<sequence>MSIGFISITYCFINDISCDLKSAMPLWSHRETIQTSLTDEVSLSSIDRYRIDTVPIPIFLSSADTVPILGITIADTIGIEADIDSPIPRLYSVLDLVQNSGFPHCMG</sequence>
<accession>A0A162R7E8</accession>
<protein>
    <submittedName>
        <fullName evidence="1">Uncharacterized protein</fullName>
    </submittedName>
</protein>
<dbReference type="Proteomes" id="UP000076858">
    <property type="component" value="Unassembled WGS sequence"/>
</dbReference>
<comment type="caution">
    <text evidence="1">The sequence shown here is derived from an EMBL/GenBank/DDBJ whole genome shotgun (WGS) entry which is preliminary data.</text>
</comment>
<name>A0A162R7E8_9CRUS</name>
<organism evidence="1 2">
    <name type="scientific">Daphnia magna</name>
    <dbReference type="NCBI Taxonomy" id="35525"/>
    <lineage>
        <taxon>Eukaryota</taxon>
        <taxon>Metazoa</taxon>
        <taxon>Ecdysozoa</taxon>
        <taxon>Arthropoda</taxon>
        <taxon>Crustacea</taxon>
        <taxon>Branchiopoda</taxon>
        <taxon>Diplostraca</taxon>
        <taxon>Cladocera</taxon>
        <taxon>Anomopoda</taxon>
        <taxon>Daphniidae</taxon>
        <taxon>Daphnia</taxon>
    </lineage>
</organism>
<reference evidence="1 2" key="1">
    <citation type="submission" date="2016-03" db="EMBL/GenBank/DDBJ databases">
        <title>EvidentialGene: Evidence-directed Construction of Genes on Genomes.</title>
        <authorList>
            <person name="Gilbert D.G."/>
            <person name="Choi J.-H."/>
            <person name="Mockaitis K."/>
            <person name="Colbourne J."/>
            <person name="Pfrender M."/>
        </authorList>
    </citation>
    <scope>NUCLEOTIDE SEQUENCE [LARGE SCALE GENOMIC DNA]</scope>
    <source>
        <strain evidence="1 2">Xinb3</strain>
        <tissue evidence="1">Complete organism</tissue>
    </source>
</reference>
<dbReference type="EMBL" id="LRGB01000233">
    <property type="protein sequence ID" value="KZS20289.1"/>
    <property type="molecule type" value="Genomic_DNA"/>
</dbReference>
<evidence type="ECO:0000313" key="1">
    <source>
        <dbReference type="EMBL" id="KZS20289.1"/>
    </source>
</evidence>
<keyword evidence="2" id="KW-1185">Reference proteome</keyword>
<gene>
    <name evidence="1" type="ORF">APZ42_013084</name>
</gene>
<evidence type="ECO:0000313" key="2">
    <source>
        <dbReference type="Proteomes" id="UP000076858"/>
    </source>
</evidence>